<evidence type="ECO:0000256" key="1">
    <source>
        <dbReference type="SAM" id="MobiDB-lite"/>
    </source>
</evidence>
<reference evidence="2" key="1">
    <citation type="journal article" date="2015" name="Nature">
        <title>Complex archaea that bridge the gap between prokaryotes and eukaryotes.</title>
        <authorList>
            <person name="Spang A."/>
            <person name="Saw J.H."/>
            <person name="Jorgensen S.L."/>
            <person name="Zaremba-Niedzwiedzka K."/>
            <person name="Martijn J."/>
            <person name="Lind A.E."/>
            <person name="van Eijk R."/>
            <person name="Schleper C."/>
            <person name="Guy L."/>
            <person name="Ettema T.J."/>
        </authorList>
    </citation>
    <scope>NUCLEOTIDE SEQUENCE</scope>
</reference>
<protein>
    <submittedName>
        <fullName evidence="2">Uncharacterized protein</fullName>
    </submittedName>
</protein>
<organism evidence="2">
    <name type="scientific">marine sediment metagenome</name>
    <dbReference type="NCBI Taxonomy" id="412755"/>
    <lineage>
        <taxon>unclassified sequences</taxon>
        <taxon>metagenomes</taxon>
        <taxon>ecological metagenomes</taxon>
    </lineage>
</organism>
<gene>
    <name evidence="2" type="ORF">LCGC14_1551880</name>
</gene>
<evidence type="ECO:0000313" key="2">
    <source>
        <dbReference type="EMBL" id="KKM56233.1"/>
    </source>
</evidence>
<accession>A0A0F9IQ34</accession>
<sequence>MNRKKPQEKLSNLSKNLRPPPPQHPERNNQYRIQKVLKDRNSAINILLIKYLESTGYDPEDIIMCQSSKITKEGHIFKTWFEKKGEK</sequence>
<proteinExistence type="predicted"/>
<dbReference type="EMBL" id="LAZR01011872">
    <property type="protein sequence ID" value="KKM56233.1"/>
    <property type="molecule type" value="Genomic_DNA"/>
</dbReference>
<dbReference type="AlphaFoldDB" id="A0A0F9IQ34"/>
<feature type="region of interest" description="Disordered" evidence="1">
    <location>
        <begin position="1"/>
        <end position="29"/>
    </location>
</feature>
<name>A0A0F9IQ34_9ZZZZ</name>
<comment type="caution">
    <text evidence="2">The sequence shown here is derived from an EMBL/GenBank/DDBJ whole genome shotgun (WGS) entry which is preliminary data.</text>
</comment>